<comment type="caution">
    <text evidence="3">The sequence shown here is derived from an EMBL/GenBank/DDBJ whole genome shotgun (WGS) entry which is preliminary data.</text>
</comment>
<evidence type="ECO:0000259" key="2">
    <source>
        <dbReference type="Pfam" id="PF13439"/>
    </source>
</evidence>
<dbReference type="GO" id="GO:0016757">
    <property type="term" value="F:glycosyltransferase activity"/>
    <property type="evidence" value="ECO:0007669"/>
    <property type="project" value="TreeGrafter"/>
</dbReference>
<proteinExistence type="predicted"/>
<dbReference type="EMBL" id="BARV01008523">
    <property type="protein sequence ID" value="GAI04724.1"/>
    <property type="molecule type" value="Genomic_DNA"/>
</dbReference>
<dbReference type="InterPro" id="IPR028098">
    <property type="entry name" value="Glyco_trans_4-like_N"/>
</dbReference>
<dbReference type="PANTHER" id="PTHR46401:SF2">
    <property type="entry name" value="GLYCOSYLTRANSFERASE WBBK-RELATED"/>
    <property type="match status" value="1"/>
</dbReference>
<dbReference type="AlphaFoldDB" id="X1MEC2"/>
<dbReference type="PANTHER" id="PTHR46401">
    <property type="entry name" value="GLYCOSYLTRANSFERASE WBBK-RELATED"/>
    <property type="match status" value="1"/>
</dbReference>
<dbReference type="Pfam" id="PF13439">
    <property type="entry name" value="Glyco_transf_4"/>
    <property type="match status" value="1"/>
</dbReference>
<dbReference type="Gene3D" id="3.40.50.2000">
    <property type="entry name" value="Glycogen Phosphorylase B"/>
    <property type="match status" value="2"/>
</dbReference>
<accession>X1MEC2</accession>
<dbReference type="SUPFAM" id="SSF53756">
    <property type="entry name" value="UDP-Glycosyltransferase/glycogen phosphorylase"/>
    <property type="match status" value="1"/>
</dbReference>
<organism evidence="3">
    <name type="scientific">marine sediment metagenome</name>
    <dbReference type="NCBI Taxonomy" id="412755"/>
    <lineage>
        <taxon>unclassified sequences</taxon>
        <taxon>metagenomes</taxon>
        <taxon>ecological metagenomes</taxon>
    </lineage>
</organism>
<protein>
    <recommendedName>
        <fullName evidence="2">Glycosyltransferase subfamily 4-like N-terminal domain-containing protein</fullName>
    </recommendedName>
</protein>
<dbReference type="GO" id="GO:0009103">
    <property type="term" value="P:lipopolysaccharide biosynthetic process"/>
    <property type="evidence" value="ECO:0007669"/>
    <property type="project" value="TreeGrafter"/>
</dbReference>
<evidence type="ECO:0000313" key="3">
    <source>
        <dbReference type="EMBL" id="GAI04724.1"/>
    </source>
</evidence>
<gene>
    <name evidence="3" type="ORF">S06H3_17112</name>
</gene>
<sequence>MRIGVTLRNVGEKGGVGLYTRNILKNLLEIDKDNQYVLFYQGKRRKTIFSGYSNVEEQWINVPYKMLWDQIFIPFSALKARIDLLFSPKWVVPLVLRCKTVTVVPDVGYYLHPEFYGLKDILYLKFIIPLYLRKATRIIAVSHTSKKDIIKFTGVDKSKIVAVHVATDIFTGPLNSSFIEKVKTKYALPSRFILHVGIIYPEKNVERLIQAFVKIAEKFPHKLVLVGGF</sequence>
<evidence type="ECO:0000256" key="1">
    <source>
        <dbReference type="ARBA" id="ARBA00022679"/>
    </source>
</evidence>
<keyword evidence="1" id="KW-0808">Transferase</keyword>
<feature type="domain" description="Glycosyltransferase subfamily 4-like N-terminal" evidence="2">
    <location>
        <begin position="14"/>
        <end position="167"/>
    </location>
</feature>
<reference evidence="3" key="1">
    <citation type="journal article" date="2014" name="Front. Microbiol.">
        <title>High frequency of phylogenetically diverse reductive dehalogenase-homologous genes in deep subseafloor sedimentary metagenomes.</title>
        <authorList>
            <person name="Kawai M."/>
            <person name="Futagami T."/>
            <person name="Toyoda A."/>
            <person name="Takaki Y."/>
            <person name="Nishi S."/>
            <person name="Hori S."/>
            <person name="Arai W."/>
            <person name="Tsubouchi T."/>
            <person name="Morono Y."/>
            <person name="Uchiyama I."/>
            <person name="Ito T."/>
            <person name="Fujiyama A."/>
            <person name="Inagaki F."/>
            <person name="Takami H."/>
        </authorList>
    </citation>
    <scope>NUCLEOTIDE SEQUENCE</scope>
    <source>
        <strain evidence="3">Expedition CK06-06</strain>
    </source>
</reference>
<name>X1MEC2_9ZZZZ</name>